<organism evidence="8 9">
    <name type="scientific">Ditylenchus destructor</name>
    <dbReference type="NCBI Taxonomy" id="166010"/>
    <lineage>
        <taxon>Eukaryota</taxon>
        <taxon>Metazoa</taxon>
        <taxon>Ecdysozoa</taxon>
        <taxon>Nematoda</taxon>
        <taxon>Chromadorea</taxon>
        <taxon>Rhabditida</taxon>
        <taxon>Tylenchina</taxon>
        <taxon>Tylenchomorpha</taxon>
        <taxon>Sphaerularioidea</taxon>
        <taxon>Anguinidae</taxon>
        <taxon>Anguininae</taxon>
        <taxon>Ditylenchus</taxon>
    </lineage>
</organism>
<name>A0AAD4N364_9BILA</name>
<evidence type="ECO:0000256" key="1">
    <source>
        <dbReference type="ARBA" id="ARBA00004173"/>
    </source>
</evidence>
<comment type="function">
    <text evidence="6">May play a role in fatty acid biosynthesis and insulin sensitivity.</text>
</comment>
<evidence type="ECO:0000256" key="3">
    <source>
        <dbReference type="ARBA" id="ARBA00022946"/>
    </source>
</evidence>
<comment type="subcellular location">
    <subcellularLocation>
        <location evidence="1">Mitochondrion</location>
    </subcellularLocation>
</comment>
<dbReference type="PANTHER" id="PTHR43602:SF1">
    <property type="entry name" value="ENOYL-COA HYDRATASE DOMAIN-CONTAINING PROTEIN 3, MITOCHONDRIAL"/>
    <property type="match status" value="1"/>
</dbReference>
<dbReference type="InterPro" id="IPR029045">
    <property type="entry name" value="ClpP/crotonase-like_dom_sf"/>
</dbReference>
<dbReference type="GO" id="GO:0006631">
    <property type="term" value="P:fatty acid metabolic process"/>
    <property type="evidence" value="ECO:0007669"/>
    <property type="project" value="UniProtKB-KW"/>
</dbReference>
<keyword evidence="4" id="KW-0443">Lipid metabolism</keyword>
<accession>A0AAD4N364</accession>
<dbReference type="Proteomes" id="UP001201812">
    <property type="component" value="Unassembled WGS sequence"/>
</dbReference>
<dbReference type="InterPro" id="IPR014748">
    <property type="entry name" value="Enoyl-CoA_hydra_C"/>
</dbReference>
<evidence type="ECO:0000256" key="4">
    <source>
        <dbReference type="ARBA" id="ARBA00023098"/>
    </source>
</evidence>
<evidence type="ECO:0000313" key="8">
    <source>
        <dbReference type="EMBL" id="KAI1712164.1"/>
    </source>
</evidence>
<dbReference type="Pfam" id="PF00378">
    <property type="entry name" value="ECH_1"/>
    <property type="match status" value="1"/>
</dbReference>
<evidence type="ECO:0000256" key="6">
    <source>
        <dbReference type="ARBA" id="ARBA00037410"/>
    </source>
</evidence>
<keyword evidence="3" id="KW-0809">Transit peptide</keyword>
<dbReference type="InterPro" id="IPR052377">
    <property type="entry name" value="Mitochondrial_ECH-domain"/>
</dbReference>
<keyword evidence="2" id="KW-0276">Fatty acid metabolism</keyword>
<proteinExistence type="predicted"/>
<sequence>MSNCRRLIQKLGKFHICSLNQRGYATIVPSELLKQELHCENRVARLVLNNAKSRNVLSYDMMNELHRELQNLDKNEAMRVVILAAEGPAFSAGHDLKELTERPGVDYHKKVFKKCTELMQLIQNMKLPVIAEVDGVAAAAGCQLVASCDIVVASEQSTFSVPGLRAGIFCSTPGIPLARNVPRKLAMDMLLTTRSITAGEALRAGLVSRVVPNCQVKDESLRVAEPILNMSRSVTALGKAFFYSQIEQANLNGVYRQGEAVMCENLKMADAQKGIKSFIAKEKQTPKWTHTDEKVL</sequence>
<evidence type="ECO:0000256" key="5">
    <source>
        <dbReference type="ARBA" id="ARBA00023128"/>
    </source>
</evidence>
<dbReference type="PANTHER" id="PTHR43602">
    <property type="match status" value="1"/>
</dbReference>
<gene>
    <name evidence="8" type="ORF">DdX_09706</name>
</gene>
<dbReference type="Gene3D" id="3.90.226.10">
    <property type="entry name" value="2-enoyl-CoA Hydratase, Chain A, domain 1"/>
    <property type="match status" value="1"/>
</dbReference>
<evidence type="ECO:0000256" key="7">
    <source>
        <dbReference type="ARBA" id="ARBA00040545"/>
    </source>
</evidence>
<evidence type="ECO:0000313" key="9">
    <source>
        <dbReference type="Proteomes" id="UP001201812"/>
    </source>
</evidence>
<dbReference type="GO" id="GO:0016836">
    <property type="term" value="F:hydro-lyase activity"/>
    <property type="evidence" value="ECO:0007669"/>
    <property type="project" value="TreeGrafter"/>
</dbReference>
<evidence type="ECO:0000256" key="2">
    <source>
        <dbReference type="ARBA" id="ARBA00022832"/>
    </source>
</evidence>
<dbReference type="AlphaFoldDB" id="A0AAD4N364"/>
<keyword evidence="9" id="KW-1185">Reference proteome</keyword>
<dbReference type="InterPro" id="IPR001753">
    <property type="entry name" value="Enoyl-CoA_hydra/iso"/>
</dbReference>
<dbReference type="GO" id="GO:0005739">
    <property type="term" value="C:mitochondrion"/>
    <property type="evidence" value="ECO:0007669"/>
    <property type="project" value="UniProtKB-SubCell"/>
</dbReference>
<dbReference type="SUPFAM" id="SSF52096">
    <property type="entry name" value="ClpP/crotonase"/>
    <property type="match status" value="1"/>
</dbReference>
<dbReference type="CDD" id="cd06558">
    <property type="entry name" value="crotonase-like"/>
    <property type="match status" value="1"/>
</dbReference>
<protein>
    <recommendedName>
        <fullName evidence="7">Enoyl-CoA hydratase domain-containing protein 3, mitochondrial</fullName>
    </recommendedName>
</protein>
<comment type="caution">
    <text evidence="8">The sequence shown here is derived from an EMBL/GenBank/DDBJ whole genome shotgun (WGS) entry which is preliminary data.</text>
</comment>
<dbReference type="EMBL" id="JAKKPZ010000019">
    <property type="protein sequence ID" value="KAI1712164.1"/>
    <property type="molecule type" value="Genomic_DNA"/>
</dbReference>
<reference evidence="8" key="1">
    <citation type="submission" date="2022-01" db="EMBL/GenBank/DDBJ databases">
        <title>Genome Sequence Resource for Two Populations of Ditylenchus destructor, the Migratory Endoparasitic Phytonematode.</title>
        <authorList>
            <person name="Zhang H."/>
            <person name="Lin R."/>
            <person name="Xie B."/>
        </authorList>
    </citation>
    <scope>NUCLEOTIDE SEQUENCE</scope>
    <source>
        <strain evidence="8">BazhouSP</strain>
    </source>
</reference>
<keyword evidence="5" id="KW-0496">Mitochondrion</keyword>
<dbReference type="Gene3D" id="1.10.12.10">
    <property type="entry name" value="Lyase 2-enoyl-coa Hydratase, Chain A, domain 2"/>
    <property type="match status" value="1"/>
</dbReference>